<feature type="compositionally biased region" description="Low complexity" evidence="5">
    <location>
        <begin position="205"/>
        <end position="222"/>
    </location>
</feature>
<evidence type="ECO:0000256" key="2">
    <source>
        <dbReference type="ARBA" id="ARBA00022692"/>
    </source>
</evidence>
<dbReference type="GO" id="GO:0016020">
    <property type="term" value="C:membrane"/>
    <property type="evidence" value="ECO:0007669"/>
    <property type="project" value="UniProtKB-SubCell"/>
</dbReference>
<feature type="compositionally biased region" description="Basic and acidic residues" evidence="5">
    <location>
        <begin position="290"/>
        <end position="299"/>
    </location>
</feature>
<feature type="region of interest" description="Disordered" evidence="5">
    <location>
        <begin position="1"/>
        <end position="33"/>
    </location>
</feature>
<keyword evidence="3" id="KW-1133">Transmembrane helix</keyword>
<feature type="compositionally biased region" description="Low complexity" evidence="5">
    <location>
        <begin position="114"/>
        <end position="128"/>
    </location>
</feature>
<feature type="compositionally biased region" description="Polar residues" evidence="5">
    <location>
        <begin position="82"/>
        <end position="94"/>
    </location>
</feature>
<keyword evidence="4" id="KW-0472">Membrane</keyword>
<dbReference type="PANTHER" id="PTHR35814:SF1">
    <property type="entry name" value="GLUTATHIONE S-TRANSFERASE-RELATED"/>
    <property type="match status" value="1"/>
</dbReference>
<dbReference type="Proteomes" id="UP000250266">
    <property type="component" value="Unassembled WGS sequence"/>
</dbReference>
<evidence type="ECO:0000313" key="6">
    <source>
        <dbReference type="EMBL" id="OCK81480.1"/>
    </source>
</evidence>
<feature type="region of interest" description="Disordered" evidence="5">
    <location>
        <begin position="277"/>
        <end position="299"/>
    </location>
</feature>
<dbReference type="PANTHER" id="PTHR35814">
    <property type="match status" value="1"/>
</dbReference>
<evidence type="ECO:0000256" key="1">
    <source>
        <dbReference type="ARBA" id="ARBA00004370"/>
    </source>
</evidence>
<dbReference type="OrthoDB" id="5315820at2759"/>
<evidence type="ECO:0000256" key="4">
    <source>
        <dbReference type="ARBA" id="ARBA00023136"/>
    </source>
</evidence>
<dbReference type="AlphaFoldDB" id="A0A8E2ED22"/>
<dbReference type="SUPFAM" id="SSF161084">
    <property type="entry name" value="MAPEG domain-like"/>
    <property type="match status" value="1"/>
</dbReference>
<dbReference type="InterPro" id="IPR001129">
    <property type="entry name" value="Membr-assoc_MAPEG"/>
</dbReference>
<sequence>MANAPTLINLPPPPSDPVTPSDMPGTPNSATTSLSELSTVAIKDGHRGHFTHHHHPQDAERADRISRLAGLERVATARQPPNVGNLTPGTAGSNNPPPGYFDTNNPQIFRERSTVGSASASGSVGGRTTWASGSDVYDPDKMSEDQDNETSSVGGFSDEAASLVGFGEGARTPARQQSGFGSPVIGKASAVPQHLRDQPPTSPMTGVGSVSSTVTTQTTQSTEAQKQDARMIDGMTYDPDVVDTANRTPPLTQVGGTAFGRNPTSVETAQRIIGERIGESDTPGQETLGTDDRDSGKSLGKFYREGKKQYLGDRLPQDNTNDPIYLASRCRVNFIENVVIAFIAAALAELNGADRYYLNLALGTFFTLRIAHVELGTHQTGGLGVGKLIGHYGTQATILGLAGYVAWLAKEYGVF</sequence>
<dbReference type="Pfam" id="PF01124">
    <property type="entry name" value="MAPEG"/>
    <property type="match status" value="1"/>
</dbReference>
<feature type="region of interest" description="Disordered" evidence="5">
    <location>
        <begin position="193"/>
        <end position="231"/>
    </location>
</feature>
<evidence type="ECO:0000256" key="5">
    <source>
        <dbReference type="SAM" id="MobiDB-lite"/>
    </source>
</evidence>
<organism evidence="6 7">
    <name type="scientific">Lepidopterella palustris CBS 459.81</name>
    <dbReference type="NCBI Taxonomy" id="1314670"/>
    <lineage>
        <taxon>Eukaryota</taxon>
        <taxon>Fungi</taxon>
        <taxon>Dikarya</taxon>
        <taxon>Ascomycota</taxon>
        <taxon>Pezizomycotina</taxon>
        <taxon>Dothideomycetes</taxon>
        <taxon>Pleosporomycetidae</taxon>
        <taxon>Mytilinidiales</taxon>
        <taxon>Argynnaceae</taxon>
        <taxon>Lepidopterella</taxon>
    </lineage>
</organism>
<comment type="subcellular location">
    <subcellularLocation>
        <location evidence="1">Membrane</location>
    </subcellularLocation>
</comment>
<gene>
    <name evidence="6" type="ORF">K432DRAFT_403757</name>
</gene>
<dbReference type="EMBL" id="KV744919">
    <property type="protein sequence ID" value="OCK81480.1"/>
    <property type="molecule type" value="Genomic_DNA"/>
</dbReference>
<protein>
    <submittedName>
        <fullName evidence="6">Uncharacterized protein</fullName>
    </submittedName>
</protein>
<evidence type="ECO:0000313" key="7">
    <source>
        <dbReference type="Proteomes" id="UP000250266"/>
    </source>
</evidence>
<keyword evidence="7" id="KW-1185">Reference proteome</keyword>
<proteinExistence type="predicted"/>
<accession>A0A8E2ED22</accession>
<evidence type="ECO:0000256" key="3">
    <source>
        <dbReference type="ARBA" id="ARBA00022989"/>
    </source>
</evidence>
<name>A0A8E2ED22_9PEZI</name>
<reference evidence="6 7" key="1">
    <citation type="journal article" date="2016" name="Nat. Commun.">
        <title>Ectomycorrhizal ecology is imprinted in the genome of the dominant symbiotic fungus Cenococcum geophilum.</title>
        <authorList>
            <consortium name="DOE Joint Genome Institute"/>
            <person name="Peter M."/>
            <person name="Kohler A."/>
            <person name="Ohm R.A."/>
            <person name="Kuo A."/>
            <person name="Krutzmann J."/>
            <person name="Morin E."/>
            <person name="Arend M."/>
            <person name="Barry K.W."/>
            <person name="Binder M."/>
            <person name="Choi C."/>
            <person name="Clum A."/>
            <person name="Copeland A."/>
            <person name="Grisel N."/>
            <person name="Haridas S."/>
            <person name="Kipfer T."/>
            <person name="LaButti K."/>
            <person name="Lindquist E."/>
            <person name="Lipzen A."/>
            <person name="Maire R."/>
            <person name="Meier B."/>
            <person name="Mihaltcheva S."/>
            <person name="Molinier V."/>
            <person name="Murat C."/>
            <person name="Poggeler S."/>
            <person name="Quandt C.A."/>
            <person name="Sperisen C."/>
            <person name="Tritt A."/>
            <person name="Tisserant E."/>
            <person name="Crous P.W."/>
            <person name="Henrissat B."/>
            <person name="Nehls U."/>
            <person name="Egli S."/>
            <person name="Spatafora J.W."/>
            <person name="Grigoriev I.V."/>
            <person name="Martin F.M."/>
        </authorList>
    </citation>
    <scope>NUCLEOTIDE SEQUENCE [LARGE SCALE GENOMIC DNA]</scope>
    <source>
        <strain evidence="6 7">CBS 459.81</strain>
    </source>
</reference>
<feature type="region of interest" description="Disordered" evidence="5">
    <location>
        <begin position="74"/>
        <end position="156"/>
    </location>
</feature>
<dbReference type="InterPro" id="IPR023352">
    <property type="entry name" value="MAPEG-like_dom_sf"/>
</dbReference>
<keyword evidence="2" id="KW-0812">Transmembrane</keyword>